<evidence type="ECO:0000256" key="1">
    <source>
        <dbReference type="SAM" id="Phobius"/>
    </source>
</evidence>
<comment type="caution">
    <text evidence="2">The sequence shown here is derived from an EMBL/GenBank/DDBJ whole genome shotgun (WGS) entry which is preliminary data.</text>
</comment>
<evidence type="ECO:0000313" key="2">
    <source>
        <dbReference type="EMBL" id="MDD1010777.1"/>
    </source>
</evidence>
<feature type="transmembrane region" description="Helical" evidence="1">
    <location>
        <begin position="16"/>
        <end position="35"/>
    </location>
</feature>
<protein>
    <submittedName>
        <fullName evidence="2">Uncharacterized protein</fullName>
    </submittedName>
</protein>
<sequence length="162" mass="16808">MLTSAAGDIGFKLHKILNGSIIVLALLTVLEGAALTEWSAMATIFMTLGANAVAEAFSRGLADEIASKRRVTFSKATDLLRSSLIVVTPGIVPAVAFIAVSAGWLPLGKAFVGACWFLVFVLFAAGYIACTVGGGKVWRGLLYGAAISTFGLGIVALRLMTV</sequence>
<keyword evidence="1" id="KW-0472">Membrane</keyword>
<organism evidence="2 3">
    <name type="scientific">Pseudomonas shahriarae</name>
    <dbReference type="NCBI Taxonomy" id="2745512"/>
    <lineage>
        <taxon>Bacteria</taxon>
        <taxon>Pseudomonadati</taxon>
        <taxon>Pseudomonadota</taxon>
        <taxon>Gammaproteobacteria</taxon>
        <taxon>Pseudomonadales</taxon>
        <taxon>Pseudomonadaceae</taxon>
        <taxon>Pseudomonas</taxon>
    </lineage>
</organism>
<feature type="transmembrane region" description="Helical" evidence="1">
    <location>
        <begin position="110"/>
        <end position="129"/>
    </location>
</feature>
<reference evidence="2 3" key="1">
    <citation type="submission" date="2022-05" db="EMBL/GenBank/DDBJ databases">
        <title>Novel Pseudomonas spp. Isolated from a Rainbow Trout Aquaculture Facility.</title>
        <authorList>
            <person name="Testerman T."/>
            <person name="Graf J."/>
        </authorList>
    </citation>
    <scope>NUCLEOTIDE SEQUENCE [LARGE SCALE GENOMIC DNA]</scope>
    <source>
        <strain evidence="2 3">ID1042</strain>
    </source>
</reference>
<keyword evidence="1" id="KW-0812">Transmembrane</keyword>
<feature type="transmembrane region" description="Helical" evidence="1">
    <location>
        <begin position="141"/>
        <end position="160"/>
    </location>
</feature>
<feature type="transmembrane region" description="Helical" evidence="1">
    <location>
        <begin position="83"/>
        <end position="104"/>
    </location>
</feature>
<name>A0A9X4C5W7_9PSED</name>
<dbReference type="Proteomes" id="UP001148185">
    <property type="component" value="Unassembled WGS sequence"/>
</dbReference>
<evidence type="ECO:0000313" key="3">
    <source>
        <dbReference type="Proteomes" id="UP001148185"/>
    </source>
</evidence>
<accession>A0A9X4C5W7</accession>
<keyword evidence="1" id="KW-1133">Transmembrane helix</keyword>
<feature type="transmembrane region" description="Helical" evidence="1">
    <location>
        <begin position="41"/>
        <end position="62"/>
    </location>
</feature>
<dbReference type="AlphaFoldDB" id="A0A9X4C5W7"/>
<keyword evidence="3" id="KW-1185">Reference proteome</keyword>
<gene>
    <name evidence="2" type="ORF">M5G27_25195</name>
</gene>
<proteinExistence type="predicted"/>
<dbReference type="RefSeq" id="WP_273878069.1">
    <property type="nucleotide sequence ID" value="NZ_JAMDHA010000031.1"/>
</dbReference>
<dbReference type="EMBL" id="JAMDHA010000031">
    <property type="protein sequence ID" value="MDD1010777.1"/>
    <property type="molecule type" value="Genomic_DNA"/>
</dbReference>